<evidence type="ECO:0000256" key="3">
    <source>
        <dbReference type="ARBA" id="ARBA00023163"/>
    </source>
</evidence>
<keyword evidence="7" id="KW-1185">Reference proteome</keyword>
<dbReference type="Pfam" id="PF00440">
    <property type="entry name" value="TetR_N"/>
    <property type="match status" value="1"/>
</dbReference>
<dbReference type="eggNOG" id="COG1309">
    <property type="taxonomic scope" value="Bacteria"/>
</dbReference>
<keyword evidence="1" id="KW-0805">Transcription regulation</keyword>
<dbReference type="AlphaFoldDB" id="A0A0A4A127"/>
<evidence type="ECO:0000259" key="5">
    <source>
        <dbReference type="PROSITE" id="PS50977"/>
    </source>
</evidence>
<dbReference type="RefSeq" id="WP_034895201.1">
    <property type="nucleotide sequence ID" value="NZ_JRUQ01000045.1"/>
</dbReference>
<dbReference type="STRING" id="371042.NG99_16260"/>
<name>A0A0A4A127_9GAMM</name>
<keyword evidence="2 4" id="KW-0238">DNA-binding</keyword>
<accession>A0A0A4A127</accession>
<sequence>MKTTRFDTREHILLTGEQLCGQRGFNGMGLIELLKVAEVPKGSFYHYFPSKEAFGVAMLERYFAVYHQRLREYLEDHQGNQRQRILDYYQQSLDSFCQESSFEGCLSVKLSAEVCDLSEQMRIALDAGSKALIATLKQALERAVQQGTVTLNNTPDACAQNLYMLWLGASLQSKISRESSPLRNAWQEIARMLPEPR</sequence>
<dbReference type="InterPro" id="IPR011075">
    <property type="entry name" value="TetR_C"/>
</dbReference>
<gene>
    <name evidence="6" type="ORF">NG99_16260</name>
</gene>
<dbReference type="SUPFAM" id="SSF46689">
    <property type="entry name" value="Homeodomain-like"/>
    <property type="match status" value="1"/>
</dbReference>
<dbReference type="PANTHER" id="PTHR47506:SF6">
    <property type="entry name" value="HTH-TYPE TRANSCRIPTIONAL REPRESSOR NEMR"/>
    <property type="match status" value="1"/>
</dbReference>
<dbReference type="EMBL" id="JRUQ01000045">
    <property type="protein sequence ID" value="KGT91573.1"/>
    <property type="molecule type" value="Genomic_DNA"/>
</dbReference>
<evidence type="ECO:0000256" key="4">
    <source>
        <dbReference type="PROSITE-ProRule" id="PRU00335"/>
    </source>
</evidence>
<dbReference type="SUPFAM" id="SSF48498">
    <property type="entry name" value="Tetracyclin repressor-like, C-terminal domain"/>
    <property type="match status" value="1"/>
</dbReference>
<protein>
    <submittedName>
        <fullName evidence="6">Transcriptional repressor NemR</fullName>
    </submittedName>
</protein>
<dbReference type="PROSITE" id="PS50977">
    <property type="entry name" value="HTH_TETR_2"/>
    <property type="match status" value="1"/>
</dbReference>
<dbReference type="InterPro" id="IPR009057">
    <property type="entry name" value="Homeodomain-like_sf"/>
</dbReference>
<dbReference type="InterPro" id="IPR036271">
    <property type="entry name" value="Tet_transcr_reg_TetR-rel_C_sf"/>
</dbReference>
<dbReference type="InterPro" id="IPR001647">
    <property type="entry name" value="HTH_TetR"/>
</dbReference>
<dbReference type="Pfam" id="PF16925">
    <property type="entry name" value="TetR_C_13"/>
    <property type="match status" value="1"/>
</dbReference>
<reference evidence="6 7" key="1">
    <citation type="submission" date="2014-10" db="EMBL/GenBank/DDBJ databases">
        <title>Genome sequence of Erwinia typographi M043b.</title>
        <authorList>
            <person name="Chan K.-G."/>
            <person name="Tan W.-S."/>
        </authorList>
    </citation>
    <scope>NUCLEOTIDE SEQUENCE [LARGE SCALE GENOMIC DNA]</scope>
    <source>
        <strain evidence="6 7">M043b</strain>
    </source>
</reference>
<evidence type="ECO:0000256" key="2">
    <source>
        <dbReference type="ARBA" id="ARBA00023125"/>
    </source>
</evidence>
<comment type="caution">
    <text evidence="6">The sequence shown here is derived from an EMBL/GenBank/DDBJ whole genome shotgun (WGS) entry which is preliminary data.</text>
</comment>
<dbReference type="Proteomes" id="UP000030351">
    <property type="component" value="Unassembled WGS sequence"/>
</dbReference>
<proteinExistence type="predicted"/>
<dbReference type="OrthoDB" id="4541465at2"/>
<evidence type="ECO:0000313" key="6">
    <source>
        <dbReference type="EMBL" id="KGT91573.1"/>
    </source>
</evidence>
<dbReference type="Gene3D" id="1.10.357.10">
    <property type="entry name" value="Tetracycline Repressor, domain 2"/>
    <property type="match status" value="1"/>
</dbReference>
<evidence type="ECO:0000256" key="1">
    <source>
        <dbReference type="ARBA" id="ARBA00023015"/>
    </source>
</evidence>
<dbReference type="PANTHER" id="PTHR47506">
    <property type="entry name" value="TRANSCRIPTIONAL REGULATORY PROTEIN"/>
    <property type="match status" value="1"/>
</dbReference>
<feature type="DNA-binding region" description="H-T-H motif" evidence="4">
    <location>
        <begin position="29"/>
        <end position="48"/>
    </location>
</feature>
<dbReference type="GO" id="GO:0003677">
    <property type="term" value="F:DNA binding"/>
    <property type="evidence" value="ECO:0007669"/>
    <property type="project" value="UniProtKB-UniRule"/>
</dbReference>
<keyword evidence="3" id="KW-0804">Transcription</keyword>
<evidence type="ECO:0000313" key="7">
    <source>
        <dbReference type="Proteomes" id="UP000030351"/>
    </source>
</evidence>
<feature type="domain" description="HTH tetR-type" evidence="5">
    <location>
        <begin position="6"/>
        <end position="66"/>
    </location>
</feature>
<organism evidence="6 7">
    <name type="scientific">Erwinia typographi</name>
    <dbReference type="NCBI Taxonomy" id="371042"/>
    <lineage>
        <taxon>Bacteria</taxon>
        <taxon>Pseudomonadati</taxon>
        <taxon>Pseudomonadota</taxon>
        <taxon>Gammaproteobacteria</taxon>
        <taxon>Enterobacterales</taxon>
        <taxon>Erwiniaceae</taxon>
        <taxon>Erwinia</taxon>
    </lineage>
</organism>